<keyword evidence="5 8" id="KW-0812">Transmembrane</keyword>
<dbReference type="RefSeq" id="WP_099577567.1">
    <property type="nucleotide sequence ID" value="NZ_MJBI02000001.1"/>
</dbReference>
<accession>A0A2G5NRV2</accession>
<dbReference type="GO" id="GO:0009401">
    <property type="term" value="P:phosphoenolpyruvate-dependent sugar phosphotransferase system"/>
    <property type="evidence" value="ECO:0007669"/>
    <property type="project" value="InterPro"/>
</dbReference>
<proteinExistence type="predicted"/>
<feature type="transmembrane region" description="Helical" evidence="8">
    <location>
        <begin position="12"/>
        <end position="32"/>
    </location>
</feature>
<name>A0A2G5NRV2_9STAP</name>
<evidence type="ECO:0000313" key="10">
    <source>
        <dbReference type="EMBL" id="RAI82883.1"/>
    </source>
</evidence>
<reference evidence="10 11" key="1">
    <citation type="journal article" date="2018" name="Front. Microbiol.">
        <title>Description and Comparative Genomics of Macrococcus caseolyticus subsp. hominis subsp. nov., Macrococcus goetzii sp. nov., Macrococcus epidermidis sp. nov., and Macrococcus bohemicus sp. nov., Novel Macrococci From Human Clinical Material With Virulence Potential and Suspected Uptake of Foreign DNA by Natural Transformation.</title>
        <authorList>
            <person name="Maslanova I."/>
            <person name="Wertheimer Z."/>
            <person name="Sedlacek I."/>
            <person name="Svec P."/>
            <person name="Indrakova A."/>
            <person name="Kovarovic V."/>
            <person name="Schumann P."/>
            <person name="Sproer C."/>
            <person name="Kralova S."/>
            <person name="Sedo O."/>
            <person name="Kristofova L."/>
            <person name="Vrbovska V."/>
            <person name="Fuzik T."/>
            <person name="Petras P."/>
            <person name="Zdrahal Z."/>
            <person name="Ruzickova V."/>
            <person name="Doskar J."/>
            <person name="Pantucek R."/>
        </authorList>
    </citation>
    <scope>NUCLEOTIDE SEQUENCE [LARGE SCALE GENOMIC DNA]</scope>
    <source>
        <strain evidence="10 11">CCM 4927</strain>
    </source>
</reference>
<feature type="transmembrane region" description="Helical" evidence="8">
    <location>
        <begin position="173"/>
        <end position="206"/>
    </location>
</feature>
<dbReference type="GO" id="GO:0008982">
    <property type="term" value="F:protein-N(PI)-phosphohistidine-sugar phosphotransferase activity"/>
    <property type="evidence" value="ECO:0007669"/>
    <property type="project" value="InterPro"/>
</dbReference>
<evidence type="ECO:0000256" key="3">
    <source>
        <dbReference type="ARBA" id="ARBA00022475"/>
    </source>
</evidence>
<evidence type="ECO:0000256" key="4">
    <source>
        <dbReference type="ARBA" id="ARBA00022597"/>
    </source>
</evidence>
<feature type="transmembrane region" description="Helical" evidence="8">
    <location>
        <begin position="132"/>
        <end position="153"/>
    </location>
</feature>
<dbReference type="EMBL" id="MJBI02000001">
    <property type="protein sequence ID" value="RAI82883.1"/>
    <property type="molecule type" value="Genomic_DNA"/>
</dbReference>
<feature type="transmembrane region" description="Helical" evidence="8">
    <location>
        <begin position="314"/>
        <end position="333"/>
    </location>
</feature>
<comment type="caution">
    <text evidence="10">The sequence shown here is derived from an EMBL/GenBank/DDBJ whole genome shotgun (WGS) entry which is preliminary data.</text>
</comment>
<keyword evidence="3" id="KW-1003">Cell membrane</keyword>
<feature type="transmembrane region" description="Helical" evidence="8">
    <location>
        <begin position="44"/>
        <end position="67"/>
    </location>
</feature>
<evidence type="ECO:0000256" key="1">
    <source>
        <dbReference type="ARBA" id="ARBA00004651"/>
    </source>
</evidence>
<feature type="domain" description="Phosphotransferase system EIIC" evidence="9">
    <location>
        <begin position="11"/>
        <end position="345"/>
    </location>
</feature>
<dbReference type="Proteomes" id="UP000229523">
    <property type="component" value="Unassembled WGS sequence"/>
</dbReference>
<protein>
    <submittedName>
        <fullName evidence="10">PTS sugar transporter subunit IIC</fullName>
    </submittedName>
</protein>
<comment type="subcellular location">
    <subcellularLocation>
        <location evidence="1">Cell membrane</location>
        <topology evidence="1">Multi-pass membrane protein</topology>
    </subcellularLocation>
</comment>
<keyword evidence="2" id="KW-0813">Transport</keyword>
<evidence type="ECO:0000256" key="6">
    <source>
        <dbReference type="ARBA" id="ARBA00022989"/>
    </source>
</evidence>
<feature type="transmembrane region" description="Helical" evidence="8">
    <location>
        <begin position="108"/>
        <end position="126"/>
    </location>
</feature>
<dbReference type="InterPro" id="IPR003352">
    <property type="entry name" value="PTS_EIIC"/>
</dbReference>
<evidence type="ECO:0000256" key="8">
    <source>
        <dbReference type="SAM" id="Phobius"/>
    </source>
</evidence>
<evidence type="ECO:0000256" key="5">
    <source>
        <dbReference type="ARBA" id="ARBA00022692"/>
    </source>
</evidence>
<keyword evidence="4 10" id="KW-0762">Sugar transport</keyword>
<keyword evidence="7 8" id="KW-0472">Membrane</keyword>
<feature type="transmembrane region" description="Helical" evidence="8">
    <location>
        <begin position="257"/>
        <end position="279"/>
    </location>
</feature>
<organism evidence="10 11">
    <name type="scientific">Macrococcoides goetzii</name>
    <dbReference type="NCBI Taxonomy" id="1891097"/>
    <lineage>
        <taxon>Bacteria</taxon>
        <taxon>Bacillati</taxon>
        <taxon>Bacillota</taxon>
        <taxon>Bacilli</taxon>
        <taxon>Bacillales</taxon>
        <taxon>Staphylococcaceae</taxon>
        <taxon>Macrococcoides</taxon>
    </lineage>
</organism>
<sequence>MEKLSAKQFTMNVLNGLAIGAVIVLIPGALLGELIKALLPSMPFLAPVLGALSMSNAMMGLVVGMMVGMNFKFNPIQSASLGLATMFASGAVQFGEQGAMSLKGTGDVINMGITAALGAGLILLIGNSLKAYTILVIPALILSVIGFIGRLLLPHVMQITALIGKGVASLLHLQPIVMCILLAIIFGVLIVSPITTVGIALAISLAGVGSGAANVGICATGFGFAILGWSVNTRGTSLAHFIGSPKMSMANVAKKPIILLPIICSAACCGLIAAILNIVGTPMSAGFGFSGLVGPINYLNLAEGGWNFINFMKTLIAFIIAPVGFGFLFKYVFTKLVPIVKVEDYYLDI</sequence>
<keyword evidence="11" id="KW-1185">Reference proteome</keyword>
<evidence type="ECO:0000313" key="11">
    <source>
        <dbReference type="Proteomes" id="UP000229523"/>
    </source>
</evidence>
<evidence type="ECO:0000259" key="9">
    <source>
        <dbReference type="Pfam" id="PF13303"/>
    </source>
</evidence>
<dbReference type="AlphaFoldDB" id="A0A2G5NRV2"/>
<evidence type="ECO:0000256" key="7">
    <source>
        <dbReference type="ARBA" id="ARBA00023136"/>
    </source>
</evidence>
<dbReference type="Pfam" id="PF13303">
    <property type="entry name" value="PTS_EIIC_2"/>
    <property type="match status" value="1"/>
</dbReference>
<feature type="transmembrane region" description="Helical" evidence="8">
    <location>
        <begin position="212"/>
        <end position="231"/>
    </location>
</feature>
<keyword evidence="6 8" id="KW-1133">Transmembrane helix</keyword>
<gene>
    <name evidence="10" type="ORF">BFS35_004145</name>
</gene>
<dbReference type="GO" id="GO:0005886">
    <property type="term" value="C:plasma membrane"/>
    <property type="evidence" value="ECO:0007669"/>
    <property type="project" value="UniProtKB-SubCell"/>
</dbReference>
<evidence type="ECO:0000256" key="2">
    <source>
        <dbReference type="ARBA" id="ARBA00022448"/>
    </source>
</evidence>